<keyword evidence="4" id="KW-1185">Reference proteome</keyword>
<dbReference type="Proteomes" id="UP000245959">
    <property type="component" value="Unassembled WGS sequence"/>
</dbReference>
<evidence type="ECO:0000313" key="3">
    <source>
        <dbReference type="EMBL" id="PVY45629.1"/>
    </source>
</evidence>
<keyword evidence="1" id="KW-0472">Membrane</keyword>
<dbReference type="InterPro" id="IPR030802">
    <property type="entry name" value="Permease_MalE"/>
</dbReference>
<dbReference type="Pfam" id="PF02405">
    <property type="entry name" value="MlaE"/>
    <property type="match status" value="1"/>
</dbReference>
<evidence type="ECO:0000313" key="5">
    <source>
        <dbReference type="Proteomes" id="UP000576225"/>
    </source>
</evidence>
<dbReference type="GO" id="GO:0005548">
    <property type="term" value="F:phospholipid transporter activity"/>
    <property type="evidence" value="ECO:0007669"/>
    <property type="project" value="TreeGrafter"/>
</dbReference>
<dbReference type="PANTHER" id="PTHR30188:SF3">
    <property type="entry name" value="ABC TRANSPORTER PERMEASE"/>
    <property type="match status" value="1"/>
</dbReference>
<dbReference type="GO" id="GO:0043190">
    <property type="term" value="C:ATP-binding cassette (ABC) transporter complex"/>
    <property type="evidence" value="ECO:0007669"/>
    <property type="project" value="InterPro"/>
</dbReference>
<keyword evidence="1" id="KW-1133">Transmembrane helix</keyword>
<evidence type="ECO:0000313" key="4">
    <source>
        <dbReference type="Proteomes" id="UP000245959"/>
    </source>
</evidence>
<dbReference type="RefSeq" id="WP_116882654.1">
    <property type="nucleotide sequence ID" value="NZ_CABMMC010000101.1"/>
</dbReference>
<feature type="transmembrane region" description="Helical" evidence="1">
    <location>
        <begin position="67"/>
        <end position="87"/>
    </location>
</feature>
<feature type="transmembrane region" description="Helical" evidence="1">
    <location>
        <begin position="99"/>
        <end position="122"/>
    </location>
</feature>
<dbReference type="AlphaFoldDB" id="A0A2U1BAD8"/>
<dbReference type="PANTHER" id="PTHR30188">
    <property type="entry name" value="ABC TRANSPORTER PERMEASE PROTEIN-RELATED"/>
    <property type="match status" value="1"/>
</dbReference>
<gene>
    <name evidence="3" type="ORF">C8D82_102201</name>
    <name evidence="2" type="ORF">HF882_00900</name>
</gene>
<name>A0A2U1BAD8_9BACT</name>
<dbReference type="OrthoDB" id="9805022at2"/>
<protein>
    <submittedName>
        <fullName evidence="3">ABC transport permease subunit</fullName>
    </submittedName>
    <submittedName>
        <fullName evidence="2">ABC transporter permease</fullName>
    </submittedName>
</protein>
<proteinExistence type="inferred from homology"/>
<reference evidence="3 4" key="1">
    <citation type="submission" date="2018-04" db="EMBL/GenBank/DDBJ databases">
        <title>Genomic Encyclopedia of Type Strains, Phase IV (KMG-IV): sequencing the most valuable type-strain genomes for metagenomic binning, comparative biology and taxonomic classification.</title>
        <authorList>
            <person name="Goeker M."/>
        </authorList>
    </citation>
    <scope>NUCLEOTIDE SEQUENCE [LARGE SCALE GENOMIC DNA]</scope>
    <source>
        <strain evidence="3 4">DSM 14823</strain>
    </source>
</reference>
<sequence>MNARSPRSLKQLCIEVADSAIALRDDLCLFCTFSRQLGKATLDAIRHPRKIRRYDVYYYMDNCGSDAMPIIALLGFLIGVILAFQAIVQLRRFGVESYVVNLVGTVIVTELAPLVTAVVLAGRTGSSFAAELGTMKADEEIDAMVTMGFDPGRFLLFPKMLALLLIMPGLTIISDVCGIAGGMVIVCSMLQVSTGEYLTKTFEIIQPIDLAQGLVKSFVFAVIVAGIGCMKGLNAERNAQGVGRSATSAVVTSIFLIVVTDAILTSCFGIAS</sequence>
<feature type="transmembrane region" description="Helical" evidence="1">
    <location>
        <begin position="245"/>
        <end position="271"/>
    </location>
</feature>
<organism evidence="3 4">
    <name type="scientific">Victivallis vadensis</name>
    <dbReference type="NCBI Taxonomy" id="172901"/>
    <lineage>
        <taxon>Bacteria</taxon>
        <taxon>Pseudomonadati</taxon>
        <taxon>Lentisphaerota</taxon>
        <taxon>Lentisphaeria</taxon>
        <taxon>Victivallales</taxon>
        <taxon>Victivallaceae</taxon>
        <taxon>Victivallis</taxon>
    </lineage>
</organism>
<reference evidence="2 5" key="2">
    <citation type="submission" date="2020-04" db="EMBL/GenBank/DDBJ databases">
        <authorList>
            <person name="Hitch T.C.A."/>
            <person name="Wylensek D."/>
            <person name="Clavel T."/>
        </authorList>
    </citation>
    <scope>NUCLEOTIDE SEQUENCE [LARGE SCALE GENOMIC DNA]</scope>
    <source>
        <strain evidence="2 5">COR2-253-APC-1A</strain>
    </source>
</reference>
<dbReference type="InterPro" id="IPR003453">
    <property type="entry name" value="ABC_MlaE_roteobac"/>
</dbReference>
<dbReference type="EMBL" id="QEKH01000002">
    <property type="protein sequence ID" value="PVY45629.1"/>
    <property type="molecule type" value="Genomic_DNA"/>
</dbReference>
<evidence type="ECO:0000313" key="2">
    <source>
        <dbReference type="EMBL" id="NMD85134.1"/>
    </source>
</evidence>
<accession>A0A2U1BAD8</accession>
<dbReference type="Proteomes" id="UP000576225">
    <property type="component" value="Unassembled WGS sequence"/>
</dbReference>
<feature type="transmembrane region" description="Helical" evidence="1">
    <location>
        <begin position="161"/>
        <end position="192"/>
    </location>
</feature>
<dbReference type="EMBL" id="JABAEW010000001">
    <property type="protein sequence ID" value="NMD85134.1"/>
    <property type="molecule type" value="Genomic_DNA"/>
</dbReference>
<dbReference type="NCBIfam" id="TIGR00056">
    <property type="entry name" value="MlaE family lipid ABC transporter permease subunit"/>
    <property type="match status" value="1"/>
</dbReference>
<comment type="caution">
    <text evidence="3">The sequence shown here is derived from an EMBL/GenBank/DDBJ whole genome shotgun (WGS) entry which is preliminary data.</text>
</comment>
<comment type="similarity">
    <text evidence="1">Belongs to the MlaE permease family.</text>
</comment>
<dbReference type="GeneID" id="78293987"/>
<keyword evidence="1" id="KW-0812">Transmembrane</keyword>
<evidence type="ECO:0000256" key="1">
    <source>
        <dbReference type="RuleBase" id="RU362044"/>
    </source>
</evidence>
<feature type="transmembrane region" description="Helical" evidence="1">
    <location>
        <begin position="213"/>
        <end position="233"/>
    </location>
</feature>